<feature type="compositionally biased region" description="Polar residues" evidence="1">
    <location>
        <begin position="561"/>
        <end position="590"/>
    </location>
</feature>
<feature type="region of interest" description="Disordered" evidence="1">
    <location>
        <begin position="1035"/>
        <end position="1112"/>
    </location>
</feature>
<feature type="region of interest" description="Disordered" evidence="1">
    <location>
        <begin position="532"/>
        <end position="597"/>
    </location>
</feature>
<accession>A0A8X7MKJ2</accession>
<dbReference type="Proteomes" id="UP000077684">
    <property type="component" value="Unassembled WGS sequence"/>
</dbReference>
<gene>
    <name evidence="2" type="ORF">A4X06_0g8287</name>
</gene>
<dbReference type="Gene3D" id="3.10.20.90">
    <property type="entry name" value="Phosphatidylinositol 3-kinase Catalytic Subunit, Chain A, domain 1"/>
    <property type="match status" value="1"/>
</dbReference>
<dbReference type="EMBL" id="LWDE02001744">
    <property type="protein sequence ID" value="KAE8239381.1"/>
    <property type="molecule type" value="Genomic_DNA"/>
</dbReference>
<dbReference type="AlphaFoldDB" id="A0A8X7MKJ2"/>
<comment type="caution">
    <text evidence="2">The sequence shown here is derived from an EMBL/GenBank/DDBJ whole genome shotgun (WGS) entry which is preliminary data.</text>
</comment>
<keyword evidence="3" id="KW-1185">Reference proteome</keyword>
<feature type="compositionally biased region" description="Acidic residues" evidence="1">
    <location>
        <begin position="1089"/>
        <end position="1099"/>
    </location>
</feature>
<feature type="compositionally biased region" description="Polar residues" evidence="1">
    <location>
        <begin position="799"/>
        <end position="813"/>
    </location>
</feature>
<reference evidence="2" key="2">
    <citation type="journal article" date="2019" name="IMA Fungus">
        <title>Genome sequencing and comparison of five Tilletia species to identify candidate genes for the detection of regulated species infecting wheat.</title>
        <authorList>
            <person name="Nguyen H.D.T."/>
            <person name="Sultana T."/>
            <person name="Kesanakurti P."/>
            <person name="Hambleton S."/>
        </authorList>
    </citation>
    <scope>NUCLEOTIDE SEQUENCE</scope>
    <source>
        <strain evidence="2">DAOMC 236426</strain>
    </source>
</reference>
<organism evidence="2 3">
    <name type="scientific">Tilletia controversa</name>
    <name type="common">dwarf bunt fungus</name>
    <dbReference type="NCBI Taxonomy" id="13291"/>
    <lineage>
        <taxon>Eukaryota</taxon>
        <taxon>Fungi</taxon>
        <taxon>Dikarya</taxon>
        <taxon>Basidiomycota</taxon>
        <taxon>Ustilaginomycotina</taxon>
        <taxon>Exobasidiomycetes</taxon>
        <taxon>Tilletiales</taxon>
        <taxon>Tilletiaceae</taxon>
        <taxon>Tilletia</taxon>
    </lineage>
</organism>
<evidence type="ECO:0000313" key="2">
    <source>
        <dbReference type="EMBL" id="KAE8239381.1"/>
    </source>
</evidence>
<protein>
    <submittedName>
        <fullName evidence="2">Uncharacterized protein</fullName>
    </submittedName>
</protein>
<feature type="compositionally biased region" description="Low complexity" evidence="1">
    <location>
        <begin position="1058"/>
        <end position="1084"/>
    </location>
</feature>
<proteinExistence type="predicted"/>
<feature type="compositionally biased region" description="Basic and acidic residues" evidence="1">
    <location>
        <begin position="547"/>
        <end position="559"/>
    </location>
</feature>
<evidence type="ECO:0000313" key="3">
    <source>
        <dbReference type="Proteomes" id="UP000077684"/>
    </source>
</evidence>
<sequence>MMTMRNDSIHLSLKDDLGYERSWIKTEDETLGSMAASYAKATRTNEADFFLTIRTVPVSTYEQIRQLPLMNGDVLTVVMNPARVIPFQKPEWIRLLLQLSPIGLEGEIYPHYDGPVTRNDEVRLQVLLTDLWPGIPTTAVHLRSRSQLTLGNVKRAFELALEGTYLQHYEDEPNDDLLLSTFNTGTILLHFRRSQLNERPDARLTTHELFLGPGVDGDREPIYLQVDVEWERRTFSMCVGSEVNGDDLLTWLRLHLDQAGMPLYAYHGLRLLRNVPLSGHRLRRGQTYEISVAMGIEPSWIIQPSTRTIQPNQTNKPVPPAHRSISLDSGNQRCIFGDVYIGTGHGIVRGNIGQVPAQSNSVRLQLRGPVTGFWTLILSPRSPLSTVTNYLEYTYGRTFRYLKNEKEINPNYPSPHLRDGDTLDAVSYQHYLEEDTPERTSLDPNALRLIQKGALTTLPPPPPGYVKLRLEGEKIGTWTATIKTTASFSLIANHLNQAYGETFRFAIDGQRILERMTVYQNDLDNMDEIDVLSEQTGGGPSVDDNEFDRYSETRGEHDQAPVNQQATSPTILSSLSRPPMSASLQETSPQPAGRRYGMVSTKGTIDAVGKFEGRNAKAFLRKFEALDISDEERLKYLSFYVEDKDPDIFSLIEAHSSYIAGNWTAVRHFIMTGFEGPEMDKYTEHVLSAFVLRNRTIGTLTELNHYSLAFKDIGDKLVQRGQIGAKQLLQYFVRGLPIELLSTLQNSSLRDEDATFQHVLEEVQRCFQPETFFKKATLEMQRERAQIDHRAPTHGPALNLSQQGTTSKNSSSNEVVRQLEKISLNFAQAMERFGPAAFHHHALPPQGLVGNQNAAPPPFPGPARAQPYAGYNTTLSPQGNVGSAPMTTWNGPTSNNNTSYPATGPNAQPIQRPPSCVYCNDPQHARDRCPILFSHIQQGIVRLINNSVCWNDGTRIAAPTGHLQDPVMERLRQQGPPPTPASKVDAMQANYLTFVFPPDDTEDRGCHTHSINVEAAEKRSPDKDIDDRNVRPRLTRSHAAGGQGQGPQVRFDLPPTPATSKPATPQVSPSSSLSDPPDLPGQSPRVQDEMEDEDQEDMMQDPKTPKLPNLWKRARRSKVTRLSQPQDVAQSLMNAPVTLPWQTIVGLSPNVQKAILAQLRGEMLPWPVTGRPVPWDTSEDTHPQTVAAHIYSQLMNAIPPHNQEEVTEHLVHQINHATIHG</sequence>
<feature type="region of interest" description="Disordered" evidence="1">
    <location>
        <begin position="787"/>
        <end position="813"/>
    </location>
</feature>
<name>A0A8X7MKJ2_9BASI</name>
<reference evidence="2" key="1">
    <citation type="submission" date="2016-04" db="EMBL/GenBank/DDBJ databases">
        <authorList>
            <person name="Nguyen H.D."/>
            <person name="Samba Siva P."/>
            <person name="Cullis J."/>
            <person name="Levesque C.A."/>
            <person name="Hambleton S."/>
        </authorList>
    </citation>
    <scope>NUCLEOTIDE SEQUENCE</scope>
    <source>
        <strain evidence="2">DAOMC 236426</strain>
    </source>
</reference>
<evidence type="ECO:0000256" key="1">
    <source>
        <dbReference type="SAM" id="MobiDB-lite"/>
    </source>
</evidence>
<feature type="non-terminal residue" evidence="2">
    <location>
        <position position="1221"/>
    </location>
</feature>